<dbReference type="Proteomes" id="UP000269044">
    <property type="component" value="Unassembled WGS sequence"/>
</dbReference>
<organism evidence="1 3">
    <name type="scientific">Pseudomonas syringae pv. delphinii</name>
    <dbReference type="NCBI Taxonomy" id="192088"/>
    <lineage>
        <taxon>Bacteria</taxon>
        <taxon>Pseudomonadati</taxon>
        <taxon>Pseudomonadota</taxon>
        <taxon>Gammaproteobacteria</taxon>
        <taxon>Pseudomonadales</taxon>
        <taxon>Pseudomonadaceae</taxon>
        <taxon>Pseudomonas</taxon>
    </lineage>
</organism>
<dbReference type="Proteomes" id="UP000267908">
    <property type="component" value="Unassembled WGS sequence"/>
</dbReference>
<reference evidence="3 4" key="1">
    <citation type="submission" date="2018-08" db="EMBL/GenBank/DDBJ databases">
        <title>Recombination of ecologically and evolutionarily significant loci maintains genetic cohesion in the Pseudomonas syringae species complex.</title>
        <authorList>
            <person name="Dillon M."/>
            <person name="Thakur S."/>
            <person name="Almeida R.N.D."/>
            <person name="Weir B.S."/>
            <person name="Guttman D.S."/>
        </authorList>
    </citation>
    <scope>NUCLEOTIDE SEQUENCE [LARGE SCALE GENOMIC DNA]</scope>
    <source>
        <strain evidence="2 4">ICMP 13052</strain>
        <strain evidence="1 3">ICMP 4330</strain>
    </source>
</reference>
<evidence type="ECO:0000313" key="3">
    <source>
        <dbReference type="Proteomes" id="UP000267908"/>
    </source>
</evidence>
<accession>A0A0P9PAQ9</accession>
<sequence>MNSDREVLEKILGGKIEQREQRALPGLNPVEGVEFLYYEDDGKSKVKKQFNALLDSAGSIKATSGGIVSDSCKIHLSDDRLFHALSYHGDIDGWREAVEAGAKARGLLLARIEGEQFVVSDGRSIPLSDCKIEFS</sequence>
<dbReference type="AlphaFoldDB" id="A0A0P9PAQ9"/>
<dbReference type="EMBL" id="RBRA01000357">
    <property type="protein sequence ID" value="RMQ16717.1"/>
    <property type="molecule type" value="Genomic_DNA"/>
</dbReference>
<evidence type="ECO:0000313" key="2">
    <source>
        <dbReference type="EMBL" id="RMQ16717.1"/>
    </source>
</evidence>
<evidence type="ECO:0000313" key="1">
    <source>
        <dbReference type="EMBL" id="RMP10310.1"/>
    </source>
</evidence>
<proteinExistence type="predicted"/>
<protein>
    <submittedName>
        <fullName evidence="1">Uncharacterized protein</fullName>
    </submittedName>
</protein>
<comment type="caution">
    <text evidence="1">The sequence shown here is derived from an EMBL/GenBank/DDBJ whole genome shotgun (WGS) entry which is preliminary data.</text>
</comment>
<evidence type="ECO:0000313" key="4">
    <source>
        <dbReference type="Proteomes" id="UP000269044"/>
    </source>
</evidence>
<gene>
    <name evidence="2" type="ORF">ALQ08_01501</name>
    <name evidence="1" type="ORF">ALQ28_103915</name>
</gene>
<name>A0A0P9PAQ9_9PSED</name>
<dbReference type="EMBL" id="RBQG01000242">
    <property type="protein sequence ID" value="RMP10310.1"/>
    <property type="molecule type" value="Genomic_DNA"/>
</dbReference>
<dbReference type="RefSeq" id="WP_005740908.1">
    <property type="nucleotide sequence ID" value="NZ_LJQH01000299.1"/>
</dbReference>